<evidence type="ECO:0000313" key="4">
    <source>
        <dbReference type="EMBL" id="CAB9523597.1"/>
    </source>
</evidence>
<feature type="transmembrane region" description="Helical" evidence="2">
    <location>
        <begin position="733"/>
        <end position="756"/>
    </location>
</feature>
<feature type="transmembrane region" description="Helical" evidence="2">
    <location>
        <begin position="1217"/>
        <end position="1241"/>
    </location>
</feature>
<accession>A0A9N8EKT6</accession>
<dbReference type="InterPro" id="IPR036736">
    <property type="entry name" value="ACP-like_sf"/>
</dbReference>
<evidence type="ECO:0000256" key="1">
    <source>
        <dbReference type="ARBA" id="ARBA00022598"/>
    </source>
</evidence>
<feature type="transmembrane region" description="Helical" evidence="2">
    <location>
        <begin position="823"/>
        <end position="842"/>
    </location>
</feature>
<dbReference type="SUPFAM" id="SSF56801">
    <property type="entry name" value="Acetyl-CoA synthetase-like"/>
    <property type="match status" value="1"/>
</dbReference>
<keyword evidence="2" id="KW-0472">Membrane</keyword>
<dbReference type="GO" id="GO:0016874">
    <property type="term" value="F:ligase activity"/>
    <property type="evidence" value="ECO:0007669"/>
    <property type="project" value="UniProtKB-KW"/>
</dbReference>
<feature type="transmembrane region" description="Helical" evidence="2">
    <location>
        <begin position="768"/>
        <end position="789"/>
    </location>
</feature>
<dbReference type="Gene3D" id="3.30.300.30">
    <property type="match status" value="1"/>
</dbReference>
<dbReference type="Gene3D" id="3.40.50.12780">
    <property type="entry name" value="N-terminal domain of ligase-like"/>
    <property type="match status" value="1"/>
</dbReference>
<feature type="transmembrane region" description="Helical" evidence="2">
    <location>
        <begin position="83"/>
        <end position="105"/>
    </location>
</feature>
<organism evidence="4 5">
    <name type="scientific">Seminavis robusta</name>
    <dbReference type="NCBI Taxonomy" id="568900"/>
    <lineage>
        <taxon>Eukaryota</taxon>
        <taxon>Sar</taxon>
        <taxon>Stramenopiles</taxon>
        <taxon>Ochrophyta</taxon>
        <taxon>Bacillariophyta</taxon>
        <taxon>Bacillariophyceae</taxon>
        <taxon>Bacillariophycidae</taxon>
        <taxon>Naviculales</taxon>
        <taxon>Naviculaceae</taxon>
        <taxon>Seminavis</taxon>
    </lineage>
</organism>
<name>A0A9N8EKT6_9STRA</name>
<dbReference type="PANTHER" id="PTHR22754">
    <property type="entry name" value="DISCO-INTERACTING PROTEIN 2 DIP2 -RELATED"/>
    <property type="match status" value="1"/>
</dbReference>
<dbReference type="PANTHER" id="PTHR22754:SF32">
    <property type="entry name" value="DISCO-INTERACTING PROTEIN 2"/>
    <property type="match status" value="1"/>
</dbReference>
<sequence>MAEQQRNISLDEEQQQLSFLEKAKAVVEQKHNKIYATWYDIHGKPTDEKTFGQLWEEAGLIAHHLRNVWKIERGQKVVLMYNFGLHFFASFLGCLRAGCPAVLVYPPAPPLKKSLTKMIHVIEDCQPAAILTDGDVMMLKQLDVMNPLSKSRHLWPAKVPYYKTDVLSAGRKQKGLLASFGSRDAPALAFDEQDIKPNDIAFLQYTSGSTGQPKGVMVTHRNLVANVRLLGNGHLHTGNASDQVEPVGFSWLPQYHDLGLIYASISPFAEGWRMHMCSPVTFIQNPLLWMKLISKHGVSWSVAPNFAYKLVARKFLEAKERAKGEDPLPGLDLSKVHHFQNAAEPISTDLMDAFWDCFRGYGLRKDYFMTGFGLAENVVGVSFFHGHKVSRPRPGQDTSEFLAVGRRETFDASLTVKIVDPQTRREVEDEVTGELWIAGDSKAAGYLNKPELSQEVFQAKLVHNDTDGEDDPTYLRTGDLAFFQDSCLFICGRMKDLIIIGGVNYYPQDLEYMGQDASSAVRPGCIAAFSPDESAESGEDVTVVFEIRKEHEHEAAGVCAMVRDEISKGLGLTPTLVVAIKERQICKTTSGKIQRRKTRQMLQDGLLPIVCRLVNDKEADSTETTMFEEPWDDLSPDAKFDRTMASTLGANYDPSKGWDENALSSMLLVELSNKLAESFPVSIPPDFPERFKTPNALKQYVLSPTSGAFFPVDLDEGLKKKPRGLMEKPIPRVLCTVVQGFGVIALLLMLSISTVPAYHFVKLCSSSWLQWFLPLTLPVWHLSFSLLVVGTKWVVIGRYSSREVVVPSVFFLRWWFLDRLVDIWEYITGQFLLNTPLIWLFYRLMGTKMPTSVKVDAFLREWDLLEVGHSTSIEADVRPRKFGPWENGNPSLRFRCITIGAHCTIRGHVGLGTTIGKGSYVEKLAAVRECSQVPGNAVAIGSPAFQGSTEAKPHEHGNCFRLVETAKLVWILIVLYMSAVYYMVGDLVLGGLRHMSWRYAPLAHLLLLVAFSTCLGLFMSIPMKWLLVGRRRPGQSESEFQKLCHWMADFYFGIYRTLFDMVAENTVLVNLILKAMGMDLDLQSKVWLFVFPPSKVDLVSVKRSFVSSTTLDLSVDGKPQSVTIQDSSIGHTVVLRGGATIQFSELVPFSLVTEDMIGDEKKKLDWAPLKSVWEKLLVDLVTPAVALAFAATFVPAFEFFHLQVFGDKLDLFSFPAIRLAVTLAVHTTTWGLVCIVFHWFLYSKDGSGHYKTKPWNATLYALYMNFMANFCKNSLLSLLWGSQFSNFVLRCFGWNITGPLYYFGYRWYDSPMITIKGPTIIDSSLVSGHAVVYGKTEVNTCQVSGILHPGTLCLANTNMPEGDGTQEIGPVHFVTPTAAAPRLASDMEKGAAV</sequence>
<evidence type="ECO:0000256" key="2">
    <source>
        <dbReference type="SAM" id="Phobius"/>
    </source>
</evidence>
<proteinExistence type="predicted"/>
<dbReference type="SUPFAM" id="SSF47336">
    <property type="entry name" value="ACP-like"/>
    <property type="match status" value="1"/>
</dbReference>
<dbReference type="InterPro" id="IPR040097">
    <property type="entry name" value="FAAL/FAAC"/>
</dbReference>
<dbReference type="InterPro" id="IPR020845">
    <property type="entry name" value="AMP-binding_CS"/>
</dbReference>
<dbReference type="InterPro" id="IPR000873">
    <property type="entry name" value="AMP-dep_synth/lig_dom"/>
</dbReference>
<evidence type="ECO:0000313" key="5">
    <source>
        <dbReference type="Proteomes" id="UP001153069"/>
    </source>
</evidence>
<dbReference type="OrthoDB" id="199633at2759"/>
<protein>
    <submittedName>
        <fullName evidence="4">Fatty-acid--CoA ligase FadD21</fullName>
    </submittedName>
</protein>
<feature type="transmembrane region" description="Helical" evidence="2">
    <location>
        <begin position="968"/>
        <end position="985"/>
    </location>
</feature>
<keyword evidence="2" id="KW-0812">Transmembrane</keyword>
<reference evidence="4" key="1">
    <citation type="submission" date="2020-06" db="EMBL/GenBank/DDBJ databases">
        <authorList>
            <consortium name="Plant Systems Biology data submission"/>
        </authorList>
    </citation>
    <scope>NUCLEOTIDE SEQUENCE</scope>
    <source>
        <strain evidence="4">D6</strain>
    </source>
</reference>
<dbReference type="GO" id="GO:0008610">
    <property type="term" value="P:lipid biosynthetic process"/>
    <property type="evidence" value="ECO:0007669"/>
    <property type="project" value="InterPro"/>
</dbReference>
<dbReference type="InterPro" id="IPR045851">
    <property type="entry name" value="AMP-bd_C_sf"/>
</dbReference>
<keyword evidence="2" id="KW-1133">Transmembrane helix</keyword>
<dbReference type="PROSITE" id="PS00455">
    <property type="entry name" value="AMP_BINDING"/>
    <property type="match status" value="1"/>
</dbReference>
<feature type="transmembrane region" description="Helical" evidence="2">
    <location>
        <begin position="1287"/>
        <end position="1305"/>
    </location>
</feature>
<dbReference type="InterPro" id="IPR011004">
    <property type="entry name" value="Trimer_LpxA-like_sf"/>
</dbReference>
<dbReference type="InterPro" id="IPR042099">
    <property type="entry name" value="ANL_N_sf"/>
</dbReference>
<dbReference type="CDD" id="cd05931">
    <property type="entry name" value="FAAL"/>
    <property type="match status" value="1"/>
</dbReference>
<keyword evidence="1 4" id="KW-0436">Ligase</keyword>
<keyword evidence="5" id="KW-1185">Reference proteome</keyword>
<evidence type="ECO:0000259" key="3">
    <source>
        <dbReference type="Pfam" id="PF00501"/>
    </source>
</evidence>
<dbReference type="Gene3D" id="2.160.10.10">
    <property type="entry name" value="Hexapeptide repeat proteins"/>
    <property type="match status" value="1"/>
</dbReference>
<feature type="transmembrane region" description="Helical" evidence="2">
    <location>
        <begin position="1176"/>
        <end position="1197"/>
    </location>
</feature>
<dbReference type="SUPFAM" id="SSF51161">
    <property type="entry name" value="Trimeric LpxA-like enzymes"/>
    <property type="match status" value="1"/>
</dbReference>
<dbReference type="Proteomes" id="UP001153069">
    <property type="component" value="Unassembled WGS sequence"/>
</dbReference>
<feature type="domain" description="AMP-dependent synthetase/ligase" evidence="3">
    <location>
        <begin position="29"/>
        <end position="447"/>
    </location>
</feature>
<comment type="caution">
    <text evidence="4">The sequence shown here is derived from an EMBL/GenBank/DDBJ whole genome shotgun (WGS) entry which is preliminary data.</text>
</comment>
<dbReference type="EMBL" id="CAICTM010001434">
    <property type="protein sequence ID" value="CAB9523597.1"/>
    <property type="molecule type" value="Genomic_DNA"/>
</dbReference>
<feature type="transmembrane region" description="Helical" evidence="2">
    <location>
        <begin position="1262"/>
        <end position="1281"/>
    </location>
</feature>
<gene>
    <name evidence="4" type="ORF">SEMRO_1436_G272420.1</name>
</gene>
<dbReference type="Pfam" id="PF00501">
    <property type="entry name" value="AMP-binding"/>
    <property type="match status" value="1"/>
</dbReference>
<feature type="transmembrane region" description="Helical" evidence="2">
    <location>
        <begin position="1005"/>
        <end position="1027"/>
    </location>
</feature>